<dbReference type="Gene3D" id="3.30.710.10">
    <property type="entry name" value="Potassium Channel Kv1.1, Chain A"/>
    <property type="match status" value="1"/>
</dbReference>
<proteinExistence type="predicted"/>
<dbReference type="PANTHER" id="PTHR47843:SF2">
    <property type="entry name" value="BTB DOMAIN-CONTAINING PROTEIN"/>
    <property type="match status" value="1"/>
</dbReference>
<dbReference type="OrthoDB" id="1022638at2759"/>
<evidence type="ECO:0000313" key="1">
    <source>
        <dbReference type="EMBL" id="KAF2122074.1"/>
    </source>
</evidence>
<dbReference type="PANTHER" id="PTHR47843">
    <property type="entry name" value="BTB DOMAIN-CONTAINING PROTEIN-RELATED"/>
    <property type="match status" value="1"/>
</dbReference>
<protein>
    <recommendedName>
        <fullName evidence="3">BTB domain-containing protein</fullName>
    </recommendedName>
</protein>
<evidence type="ECO:0000313" key="2">
    <source>
        <dbReference type="Proteomes" id="UP000799770"/>
    </source>
</evidence>
<reference evidence="1" key="1">
    <citation type="journal article" date="2020" name="Stud. Mycol.">
        <title>101 Dothideomycetes genomes: a test case for predicting lifestyles and emergence of pathogens.</title>
        <authorList>
            <person name="Haridas S."/>
            <person name="Albert R."/>
            <person name="Binder M."/>
            <person name="Bloem J."/>
            <person name="Labutti K."/>
            <person name="Salamov A."/>
            <person name="Andreopoulos B."/>
            <person name="Baker S."/>
            <person name="Barry K."/>
            <person name="Bills G."/>
            <person name="Bluhm B."/>
            <person name="Cannon C."/>
            <person name="Castanera R."/>
            <person name="Culley D."/>
            <person name="Daum C."/>
            <person name="Ezra D."/>
            <person name="Gonzalez J."/>
            <person name="Henrissat B."/>
            <person name="Kuo A."/>
            <person name="Liang C."/>
            <person name="Lipzen A."/>
            <person name="Lutzoni F."/>
            <person name="Magnuson J."/>
            <person name="Mondo S."/>
            <person name="Nolan M."/>
            <person name="Ohm R."/>
            <person name="Pangilinan J."/>
            <person name="Park H.-J."/>
            <person name="Ramirez L."/>
            <person name="Alfaro M."/>
            <person name="Sun H."/>
            <person name="Tritt A."/>
            <person name="Yoshinaga Y."/>
            <person name="Zwiers L.-H."/>
            <person name="Turgeon B."/>
            <person name="Goodwin S."/>
            <person name="Spatafora J."/>
            <person name="Crous P."/>
            <person name="Grigoriev I."/>
        </authorList>
    </citation>
    <scope>NUCLEOTIDE SEQUENCE</scope>
    <source>
        <strain evidence="1">CBS 627.86</strain>
    </source>
</reference>
<sequence>MGPTTSSALSGASLNGPSLVHTPTVKVIVGAEGNQQEFFVHVGLITSRSPFFEKALSGEWREAEDKIVTMPEDDPLRPDSNQVCCSLKCMMDRERWYRHRNTLA</sequence>
<evidence type="ECO:0008006" key="3">
    <source>
        <dbReference type="Google" id="ProtNLM"/>
    </source>
</evidence>
<dbReference type="Proteomes" id="UP000799770">
    <property type="component" value="Unassembled WGS sequence"/>
</dbReference>
<organism evidence="1 2">
    <name type="scientific">Lophiotrema nucula</name>
    <dbReference type="NCBI Taxonomy" id="690887"/>
    <lineage>
        <taxon>Eukaryota</taxon>
        <taxon>Fungi</taxon>
        <taxon>Dikarya</taxon>
        <taxon>Ascomycota</taxon>
        <taxon>Pezizomycotina</taxon>
        <taxon>Dothideomycetes</taxon>
        <taxon>Pleosporomycetidae</taxon>
        <taxon>Pleosporales</taxon>
        <taxon>Lophiotremataceae</taxon>
        <taxon>Lophiotrema</taxon>
    </lineage>
</organism>
<dbReference type="InterPro" id="IPR011333">
    <property type="entry name" value="SKP1/BTB/POZ_sf"/>
</dbReference>
<dbReference type="CDD" id="cd18186">
    <property type="entry name" value="BTB_POZ_ZBTB_KLHL-like"/>
    <property type="match status" value="1"/>
</dbReference>
<keyword evidence="2" id="KW-1185">Reference proteome</keyword>
<dbReference type="AlphaFoldDB" id="A0A6A5ZSU9"/>
<gene>
    <name evidence="1" type="ORF">BDV96DRAFT_136984</name>
</gene>
<accession>A0A6A5ZSU9</accession>
<dbReference type="EMBL" id="ML977311">
    <property type="protein sequence ID" value="KAF2122074.1"/>
    <property type="molecule type" value="Genomic_DNA"/>
</dbReference>
<name>A0A6A5ZSU9_9PLEO</name>